<dbReference type="Gene3D" id="3.10.180.10">
    <property type="entry name" value="2,3-Dihydroxybiphenyl 1,2-Dioxygenase, domain 1"/>
    <property type="match status" value="1"/>
</dbReference>
<dbReference type="Pfam" id="PF00903">
    <property type="entry name" value="Glyoxalase"/>
    <property type="match status" value="1"/>
</dbReference>
<organism evidence="2 3">
    <name type="scientific">Spirosoma flavum</name>
    <dbReference type="NCBI Taxonomy" id="2048557"/>
    <lineage>
        <taxon>Bacteria</taxon>
        <taxon>Pseudomonadati</taxon>
        <taxon>Bacteroidota</taxon>
        <taxon>Cytophagia</taxon>
        <taxon>Cytophagales</taxon>
        <taxon>Cytophagaceae</taxon>
        <taxon>Spirosoma</taxon>
    </lineage>
</organism>
<protein>
    <submittedName>
        <fullName evidence="2">VOC family protein</fullName>
    </submittedName>
</protein>
<dbReference type="CDD" id="cd06587">
    <property type="entry name" value="VOC"/>
    <property type="match status" value="1"/>
</dbReference>
<evidence type="ECO:0000313" key="3">
    <source>
        <dbReference type="Proteomes" id="UP001597512"/>
    </source>
</evidence>
<dbReference type="InterPro" id="IPR004360">
    <property type="entry name" value="Glyas_Fos-R_dOase_dom"/>
</dbReference>
<dbReference type="InterPro" id="IPR051332">
    <property type="entry name" value="Fosfomycin_Res_Enzymes"/>
</dbReference>
<dbReference type="PROSITE" id="PS51819">
    <property type="entry name" value="VOC"/>
    <property type="match status" value="1"/>
</dbReference>
<dbReference type="InterPro" id="IPR029068">
    <property type="entry name" value="Glyas_Bleomycin-R_OHBP_Dase"/>
</dbReference>
<proteinExistence type="predicted"/>
<sequence>MKLNHLNLAVSDVIQTQQFLQTYFGFQPLTKGSPVLTVLRDEDGLVLTLSNFNKVTEVSYPPEFHIGFIQGSAEEVNGINQRLKDDGFEVESPHSSHNSWTFYFQAPGGLLIEVLCLNQM</sequence>
<name>A0ABW6AJ96_9BACT</name>
<dbReference type="Proteomes" id="UP001597512">
    <property type="component" value="Unassembled WGS sequence"/>
</dbReference>
<reference evidence="3" key="1">
    <citation type="journal article" date="2019" name="Int. J. Syst. Evol. Microbiol.">
        <title>The Global Catalogue of Microorganisms (GCM) 10K type strain sequencing project: providing services to taxonomists for standard genome sequencing and annotation.</title>
        <authorList>
            <consortium name="The Broad Institute Genomics Platform"/>
            <consortium name="The Broad Institute Genome Sequencing Center for Infectious Disease"/>
            <person name="Wu L."/>
            <person name="Ma J."/>
        </authorList>
    </citation>
    <scope>NUCLEOTIDE SEQUENCE [LARGE SCALE GENOMIC DNA]</scope>
    <source>
        <strain evidence="3">KCTC 52490</strain>
    </source>
</reference>
<dbReference type="PANTHER" id="PTHR36113:SF3">
    <property type="entry name" value="SLL5075 PROTEIN"/>
    <property type="match status" value="1"/>
</dbReference>
<dbReference type="RefSeq" id="WP_381503257.1">
    <property type="nucleotide sequence ID" value="NZ_JBHUOM010000014.1"/>
</dbReference>
<evidence type="ECO:0000259" key="1">
    <source>
        <dbReference type="PROSITE" id="PS51819"/>
    </source>
</evidence>
<dbReference type="EMBL" id="JBHUOM010000014">
    <property type="protein sequence ID" value="MFD2935396.1"/>
    <property type="molecule type" value="Genomic_DNA"/>
</dbReference>
<dbReference type="InterPro" id="IPR037523">
    <property type="entry name" value="VOC_core"/>
</dbReference>
<feature type="domain" description="VOC" evidence="1">
    <location>
        <begin position="2"/>
        <end position="117"/>
    </location>
</feature>
<evidence type="ECO:0000313" key="2">
    <source>
        <dbReference type="EMBL" id="MFD2935396.1"/>
    </source>
</evidence>
<gene>
    <name evidence="2" type="ORF">ACFS25_16540</name>
</gene>
<keyword evidence="3" id="KW-1185">Reference proteome</keyword>
<accession>A0ABW6AJ96</accession>
<dbReference type="PANTHER" id="PTHR36113">
    <property type="entry name" value="LYASE, PUTATIVE-RELATED-RELATED"/>
    <property type="match status" value="1"/>
</dbReference>
<comment type="caution">
    <text evidence="2">The sequence shown here is derived from an EMBL/GenBank/DDBJ whole genome shotgun (WGS) entry which is preliminary data.</text>
</comment>
<dbReference type="SUPFAM" id="SSF54593">
    <property type="entry name" value="Glyoxalase/Bleomycin resistance protein/Dihydroxybiphenyl dioxygenase"/>
    <property type="match status" value="1"/>
</dbReference>